<dbReference type="Proteomes" id="UP000231371">
    <property type="component" value="Unassembled WGS sequence"/>
</dbReference>
<name>A0A2H0KFC9_9BACT</name>
<dbReference type="Gene3D" id="2.40.70.10">
    <property type="entry name" value="Acid Proteases"/>
    <property type="match status" value="1"/>
</dbReference>
<proteinExistence type="predicted"/>
<comment type="caution">
    <text evidence="1">The sequence shown here is derived from an EMBL/GenBank/DDBJ whole genome shotgun (WGS) entry which is preliminary data.</text>
</comment>
<dbReference type="InterPro" id="IPR021109">
    <property type="entry name" value="Peptidase_aspartic_dom_sf"/>
</dbReference>
<dbReference type="EMBL" id="PCVI01000050">
    <property type="protein sequence ID" value="PIQ69927.1"/>
    <property type="molecule type" value="Genomic_DNA"/>
</dbReference>
<sequence>MEITGIFDKLGHPHFLIEVFGVSKKSKVKIDAMFDTGFTGFLNLPLALCLQTGLVLYSTTSYKLADGRQSSTILCLGAVIISNKNEVTGAISIDFNTNEALMGMEFLRKIKGRLQIDTSSQKVKLFMP</sequence>
<organism evidence="1 2">
    <name type="scientific">Candidatus Shapirobacteria bacterium CG11_big_fil_rev_8_21_14_0_20_40_12</name>
    <dbReference type="NCBI Taxonomy" id="1974889"/>
    <lineage>
        <taxon>Bacteria</taxon>
        <taxon>Candidatus Shapironibacteriota</taxon>
    </lineage>
</organism>
<reference evidence="1 2" key="1">
    <citation type="submission" date="2017-09" db="EMBL/GenBank/DDBJ databases">
        <title>Depth-based differentiation of microbial function through sediment-hosted aquifers and enrichment of novel symbionts in the deep terrestrial subsurface.</title>
        <authorList>
            <person name="Probst A.J."/>
            <person name="Ladd B."/>
            <person name="Jarett J.K."/>
            <person name="Geller-Mcgrath D.E."/>
            <person name="Sieber C.M."/>
            <person name="Emerson J.B."/>
            <person name="Anantharaman K."/>
            <person name="Thomas B.C."/>
            <person name="Malmstrom R."/>
            <person name="Stieglmeier M."/>
            <person name="Klingl A."/>
            <person name="Woyke T."/>
            <person name="Ryan C.M."/>
            <person name="Banfield J.F."/>
        </authorList>
    </citation>
    <scope>NUCLEOTIDE SEQUENCE [LARGE SCALE GENOMIC DNA]</scope>
    <source>
        <strain evidence="1">CG11_big_fil_rev_8_21_14_0_20_40_12</strain>
    </source>
</reference>
<evidence type="ECO:0000313" key="2">
    <source>
        <dbReference type="Proteomes" id="UP000231371"/>
    </source>
</evidence>
<dbReference type="AlphaFoldDB" id="A0A2H0KFC9"/>
<evidence type="ECO:0008006" key="3">
    <source>
        <dbReference type="Google" id="ProtNLM"/>
    </source>
</evidence>
<protein>
    <recommendedName>
        <fullName evidence="3">Clan AA aspartic protease</fullName>
    </recommendedName>
</protein>
<evidence type="ECO:0000313" key="1">
    <source>
        <dbReference type="EMBL" id="PIQ69927.1"/>
    </source>
</evidence>
<gene>
    <name evidence="1" type="ORF">COV89_03110</name>
</gene>
<accession>A0A2H0KFC9</accession>